<reference evidence="1" key="1">
    <citation type="submission" date="2022-12" db="EMBL/GenBank/DDBJ databases">
        <title>Phocaeicola acetigenes sp. nov., isolated feces from a healthy human.</title>
        <authorList>
            <person name="Do H."/>
            <person name="Ha Y.B."/>
            <person name="Kim J.-S."/>
            <person name="Suh M.K."/>
            <person name="Kim H.S."/>
            <person name="Lee J.-S."/>
        </authorList>
    </citation>
    <scope>NUCLEOTIDE SEQUENCE</scope>
    <source>
        <strain evidence="1">KGMB11183</strain>
    </source>
</reference>
<dbReference type="SUPFAM" id="SSF53335">
    <property type="entry name" value="S-adenosyl-L-methionine-dependent methyltransferases"/>
    <property type="match status" value="1"/>
</dbReference>
<accession>A0ABT4PGG1</accession>
<keyword evidence="1" id="KW-0489">Methyltransferase</keyword>
<dbReference type="Gene3D" id="3.40.50.150">
    <property type="entry name" value="Vaccinia Virus protein VP39"/>
    <property type="match status" value="1"/>
</dbReference>
<dbReference type="EMBL" id="JAPZVM010000003">
    <property type="protein sequence ID" value="MCZ8372132.1"/>
    <property type="molecule type" value="Genomic_DNA"/>
</dbReference>
<comment type="caution">
    <text evidence="1">The sequence shown here is derived from an EMBL/GenBank/DDBJ whole genome shotgun (WGS) entry which is preliminary data.</text>
</comment>
<gene>
    <name evidence="1" type="ORF">O6P32_05325</name>
</gene>
<sequence>MKTSCLSEEKDPMGAAISDYFHLGKAGRLKVFSSQFEEDDFPVENLFRTYDEMPELEQVALQMAEGRILDVGAGSGCHSLVLKEKGKEVLPIDISSLSVKVMQERGLENARQINFFDEHFTDRFDTILLLMNGSGIVGKIENLPAFFLRVKQLLNPGGCVLMDSSDLRYLFEEEDGSFVIDLAASYYGEIDFCMHYKKIKGETFDWLYIDFETLSLYASQYGFNVEKVQEGEHYNYLAKLILR</sequence>
<evidence type="ECO:0000313" key="2">
    <source>
        <dbReference type="Proteomes" id="UP001141933"/>
    </source>
</evidence>
<dbReference type="Pfam" id="PF13489">
    <property type="entry name" value="Methyltransf_23"/>
    <property type="match status" value="1"/>
</dbReference>
<evidence type="ECO:0000313" key="1">
    <source>
        <dbReference type="EMBL" id="MCZ8372132.1"/>
    </source>
</evidence>
<dbReference type="Proteomes" id="UP001141933">
    <property type="component" value="Unassembled WGS sequence"/>
</dbReference>
<dbReference type="GO" id="GO:0008168">
    <property type="term" value="F:methyltransferase activity"/>
    <property type="evidence" value="ECO:0007669"/>
    <property type="project" value="UniProtKB-KW"/>
</dbReference>
<proteinExistence type="predicted"/>
<dbReference type="InterPro" id="IPR029063">
    <property type="entry name" value="SAM-dependent_MTases_sf"/>
</dbReference>
<protein>
    <submittedName>
        <fullName evidence="1">Class I SAM-dependent methyltransferase</fullName>
    </submittedName>
</protein>
<name>A0ABT4PGG1_9BACT</name>
<keyword evidence="1" id="KW-0808">Transferase</keyword>
<keyword evidence="2" id="KW-1185">Reference proteome</keyword>
<dbReference type="RefSeq" id="WP_269877207.1">
    <property type="nucleotide sequence ID" value="NZ_JAPZVM010000003.1"/>
</dbReference>
<dbReference type="GO" id="GO:0032259">
    <property type="term" value="P:methylation"/>
    <property type="evidence" value="ECO:0007669"/>
    <property type="project" value="UniProtKB-KW"/>
</dbReference>
<organism evidence="1 2">
    <name type="scientific">Phocaeicola acetigenes</name>
    <dbReference type="NCBI Taxonomy" id="3016083"/>
    <lineage>
        <taxon>Bacteria</taxon>
        <taxon>Pseudomonadati</taxon>
        <taxon>Bacteroidota</taxon>
        <taxon>Bacteroidia</taxon>
        <taxon>Bacteroidales</taxon>
        <taxon>Bacteroidaceae</taxon>
        <taxon>Phocaeicola</taxon>
    </lineage>
</organism>
<dbReference type="CDD" id="cd02440">
    <property type="entry name" value="AdoMet_MTases"/>
    <property type="match status" value="1"/>
</dbReference>